<dbReference type="InterPro" id="IPR012337">
    <property type="entry name" value="RNaseH-like_sf"/>
</dbReference>
<name>A0AA87MN33_9LEPT</name>
<dbReference type="PROSITE" id="PS50994">
    <property type="entry name" value="INTEGRASE"/>
    <property type="match status" value="1"/>
</dbReference>
<dbReference type="SUPFAM" id="SSF53098">
    <property type="entry name" value="Ribonuclease H-like"/>
    <property type="match status" value="1"/>
</dbReference>
<reference evidence="2 3" key="1">
    <citation type="journal article" date="2014" name="Int. J. Syst. Evol. Microbiol.">
        <title>Leptospira mayottensis sp. nov., a pathogenic species of the genus Leptospira isolated from humans.</title>
        <authorList>
            <person name="Bourhy P."/>
            <person name="Collet L."/>
            <person name="Brisse S."/>
            <person name="Picardeau M."/>
        </authorList>
    </citation>
    <scope>NUCLEOTIDE SEQUENCE [LARGE SCALE GENOMIC DNA]</scope>
    <source>
        <strain evidence="2 3">200901122</strain>
    </source>
</reference>
<sequence>MQTATHSSVILPTIPKKNRNSYDTFWKFNVANGVITSEQLKGLPKSTVHSLKNKDPDSFRHIYGFRFNGMEPNLQREANYLSIRLENSLTLQKGIIALAKIKLCLLQIKSLPKKMKNSIQVKEKIVRTIQRVRDDLGFERTLRKFHISKSTFHSWFFQVRFRCSSSWEKLCHKRFVGQISVKEIDSLKNLLLEKATLFWPLSSIWGYARKNDILHCSLSSFYKWARVIRPELFSNKFKKLKKEGFKTYRPNEVWHCDITQFVTKDNVKSHIYILIDNFSKMILAFRVAAQVDSDICASLVEEAISKYQTSFSKLTLPDLFPLINLNLSKESSFVHLMTDGGPENQGALDRIIFDYKLPINKITAGKDVSFSNSPIEAIHKITKYQCLHHLDIPNRQSLIQKLSEWIPIYNDQRPNRAGRYLLTPSEIFRGKSIDSNLLNQQSKDAKKQRYLLNKVTSCGVC</sequence>
<accession>A0AA87MN33</accession>
<comment type="caution">
    <text evidence="2">The sequence shown here is derived from an EMBL/GenBank/DDBJ whole genome shotgun (WGS) entry which is preliminary data.</text>
</comment>
<dbReference type="GO" id="GO:0003676">
    <property type="term" value="F:nucleic acid binding"/>
    <property type="evidence" value="ECO:0007669"/>
    <property type="project" value="InterPro"/>
</dbReference>
<evidence type="ECO:0000259" key="1">
    <source>
        <dbReference type="PROSITE" id="PS50994"/>
    </source>
</evidence>
<dbReference type="Gene3D" id="3.30.420.10">
    <property type="entry name" value="Ribonuclease H-like superfamily/Ribonuclease H"/>
    <property type="match status" value="1"/>
</dbReference>
<dbReference type="AlphaFoldDB" id="A0AA87MN33"/>
<dbReference type="Pfam" id="PF00665">
    <property type="entry name" value="rve"/>
    <property type="match status" value="1"/>
</dbReference>
<dbReference type="InterPro" id="IPR001584">
    <property type="entry name" value="Integrase_cat-core"/>
</dbReference>
<dbReference type="Proteomes" id="UP000001343">
    <property type="component" value="Unassembled WGS sequence"/>
</dbReference>
<protein>
    <submittedName>
        <fullName evidence="2">Integrase core domain protein</fullName>
    </submittedName>
</protein>
<evidence type="ECO:0000313" key="3">
    <source>
        <dbReference type="Proteomes" id="UP000001343"/>
    </source>
</evidence>
<feature type="domain" description="Integrase catalytic" evidence="1">
    <location>
        <begin position="246"/>
        <end position="432"/>
    </location>
</feature>
<dbReference type="InterPro" id="IPR036397">
    <property type="entry name" value="RNaseH_sf"/>
</dbReference>
<evidence type="ECO:0000313" key="2">
    <source>
        <dbReference type="EMBL" id="EKR99323.1"/>
    </source>
</evidence>
<proteinExistence type="predicted"/>
<dbReference type="GO" id="GO:0015074">
    <property type="term" value="P:DNA integration"/>
    <property type="evidence" value="ECO:0007669"/>
    <property type="project" value="InterPro"/>
</dbReference>
<dbReference type="EMBL" id="AKWM02000057">
    <property type="protein sequence ID" value="EKR99323.1"/>
    <property type="molecule type" value="Genomic_DNA"/>
</dbReference>
<dbReference type="RefSeq" id="WP_002763988.1">
    <property type="nucleotide sequence ID" value="NZ_AKWM02000057.1"/>
</dbReference>
<organism evidence="2 3">
    <name type="scientific">Leptospira mayottensis 200901122</name>
    <dbReference type="NCBI Taxonomy" id="1193010"/>
    <lineage>
        <taxon>Bacteria</taxon>
        <taxon>Pseudomonadati</taxon>
        <taxon>Spirochaetota</taxon>
        <taxon>Spirochaetia</taxon>
        <taxon>Leptospirales</taxon>
        <taxon>Leptospiraceae</taxon>
        <taxon>Leptospira</taxon>
    </lineage>
</organism>
<gene>
    <name evidence="2" type="ORF">LEP1GSC125_4134</name>
</gene>